<keyword evidence="3" id="KW-0735">Signal-anchor</keyword>
<keyword evidence="6" id="KW-1185">Reference proteome</keyword>
<comment type="subcellular location">
    <subcellularLocation>
        <location evidence="3">Golgi apparatus</location>
        <location evidence="3">Golgi stack membrane</location>
        <topology evidence="3">Single-pass type II membrane protein</topology>
    </subcellularLocation>
</comment>
<dbReference type="CDD" id="cd11301">
    <property type="entry name" value="Fut1_Fut2_like"/>
    <property type="match status" value="1"/>
</dbReference>
<keyword evidence="3" id="KW-0472">Membrane</keyword>
<evidence type="ECO:0000313" key="5">
    <source>
        <dbReference type="EMBL" id="KAK6192699.1"/>
    </source>
</evidence>
<evidence type="ECO:0000256" key="4">
    <source>
        <dbReference type="SAM" id="MobiDB-lite"/>
    </source>
</evidence>
<feature type="compositionally biased region" description="Basic residues" evidence="4">
    <location>
        <begin position="69"/>
        <end position="87"/>
    </location>
</feature>
<feature type="region of interest" description="Disordered" evidence="4">
    <location>
        <begin position="68"/>
        <end position="112"/>
    </location>
</feature>
<organism evidence="5 6">
    <name type="scientific">Patella caerulea</name>
    <name type="common">Rayed Mediterranean limpet</name>
    <dbReference type="NCBI Taxonomy" id="87958"/>
    <lineage>
        <taxon>Eukaryota</taxon>
        <taxon>Metazoa</taxon>
        <taxon>Spiralia</taxon>
        <taxon>Lophotrochozoa</taxon>
        <taxon>Mollusca</taxon>
        <taxon>Gastropoda</taxon>
        <taxon>Patellogastropoda</taxon>
        <taxon>Patelloidea</taxon>
        <taxon>Patellidae</taxon>
        <taxon>Patella</taxon>
    </lineage>
</organism>
<evidence type="ECO:0000256" key="3">
    <source>
        <dbReference type="RuleBase" id="RU363129"/>
    </source>
</evidence>
<sequence length="418" mass="48017">MNKPIVVRLFFYVCILSALLCLHFMTYGRQPTPRLRGSGTFQQPNPKLKGAGPLGKLITHRIQREITPSKHHRKRKMRVGLKNRNHSMKRDDISQSKTGETNTRNKLALGSNSQRALNKLMKQSNQTKSTFKINDPEKNRYHSLKTDQIETGAEKKRTHFLGLKRTWGRLGNHMFYYASLRGIGDAINYTPILSRTDAILQLFEINLNNSVGTFTLNNNVTKSEKCTGIFTEDLMSPINKTTNITVFGYLQSFKYFQKIESEIRKEFILKADIKTQVNHIFNTLNITHRIKVGVHVRRGDFVNLKGYRVPTPSYFYKAMNMLRQNLTNPVFVVCSEDKKWVANYLQFNDSVIVHESVEVDFGVLMSCDHSIISSGTFSWWAAYLTKGTSIYFKGYPSPPLLGCMSPPDYYPPHWIGLE</sequence>
<comment type="caution">
    <text evidence="5">The sequence shown here is derived from an EMBL/GenBank/DDBJ whole genome shotgun (WGS) entry which is preliminary data.</text>
</comment>
<dbReference type="PANTHER" id="PTHR11927:SF9">
    <property type="entry name" value="L-FUCOSYLTRANSFERASE"/>
    <property type="match status" value="1"/>
</dbReference>
<name>A0AAN8KI88_PATCE</name>
<keyword evidence="3" id="KW-0333">Golgi apparatus</keyword>
<evidence type="ECO:0000256" key="1">
    <source>
        <dbReference type="ARBA" id="ARBA00022676"/>
    </source>
</evidence>
<keyword evidence="3" id="KW-0812">Transmembrane</keyword>
<evidence type="ECO:0000256" key="2">
    <source>
        <dbReference type="ARBA" id="ARBA00022679"/>
    </source>
</evidence>
<dbReference type="Proteomes" id="UP001347796">
    <property type="component" value="Unassembled WGS sequence"/>
</dbReference>
<dbReference type="GO" id="GO:0008107">
    <property type="term" value="F:galactoside 2-alpha-L-fucosyltransferase activity"/>
    <property type="evidence" value="ECO:0007669"/>
    <property type="project" value="InterPro"/>
</dbReference>
<accession>A0AAN8KI88</accession>
<comment type="similarity">
    <text evidence="3">Belongs to the glycosyltransferase 11 family.</text>
</comment>
<keyword evidence="3" id="KW-0325">Glycoprotein</keyword>
<protein>
    <recommendedName>
        <fullName evidence="3">L-Fucosyltransferase</fullName>
        <ecNumber evidence="3">2.4.1.-</ecNumber>
    </recommendedName>
</protein>
<dbReference type="EMBL" id="JAZGQO010000002">
    <property type="protein sequence ID" value="KAK6192699.1"/>
    <property type="molecule type" value="Genomic_DNA"/>
</dbReference>
<feature type="transmembrane region" description="Helical" evidence="3">
    <location>
        <begin position="6"/>
        <end position="27"/>
    </location>
</feature>
<evidence type="ECO:0000313" key="6">
    <source>
        <dbReference type="Proteomes" id="UP001347796"/>
    </source>
</evidence>
<gene>
    <name evidence="5" type="ORF">SNE40_004125</name>
</gene>
<keyword evidence="3" id="KW-1133">Transmembrane helix</keyword>
<dbReference type="EC" id="2.4.1.-" evidence="3"/>
<dbReference type="GO" id="GO:0032580">
    <property type="term" value="C:Golgi cisterna membrane"/>
    <property type="evidence" value="ECO:0007669"/>
    <property type="project" value="UniProtKB-SubCell"/>
</dbReference>
<dbReference type="GO" id="GO:0005975">
    <property type="term" value="P:carbohydrate metabolic process"/>
    <property type="evidence" value="ECO:0007669"/>
    <property type="project" value="InterPro"/>
</dbReference>
<keyword evidence="2 3" id="KW-0808">Transferase</keyword>
<dbReference type="Pfam" id="PF01531">
    <property type="entry name" value="Glyco_transf_11"/>
    <property type="match status" value="1"/>
</dbReference>
<reference evidence="5 6" key="1">
    <citation type="submission" date="2024-01" db="EMBL/GenBank/DDBJ databases">
        <title>The genome of the rayed Mediterranean limpet Patella caerulea (Linnaeus, 1758).</title>
        <authorList>
            <person name="Anh-Thu Weber A."/>
            <person name="Halstead-Nussloch G."/>
        </authorList>
    </citation>
    <scope>NUCLEOTIDE SEQUENCE [LARGE SCALE GENOMIC DNA]</scope>
    <source>
        <strain evidence="5">AATW-2023a</strain>
        <tissue evidence="5">Whole specimen</tissue>
    </source>
</reference>
<comment type="pathway">
    <text evidence="3">Protein modification; protein glycosylation.</text>
</comment>
<proteinExistence type="inferred from homology"/>
<feature type="compositionally biased region" description="Polar residues" evidence="4">
    <location>
        <begin position="95"/>
        <end position="112"/>
    </location>
</feature>
<dbReference type="InterPro" id="IPR002516">
    <property type="entry name" value="Glyco_trans_11"/>
</dbReference>
<keyword evidence="1 3" id="KW-0328">Glycosyltransferase</keyword>
<dbReference type="AlphaFoldDB" id="A0AAN8KI88"/>
<dbReference type="PANTHER" id="PTHR11927">
    <property type="entry name" value="GALACTOSIDE 2-L-FUCOSYLTRANSFERASE"/>
    <property type="match status" value="1"/>
</dbReference>